<dbReference type="EMBL" id="MN738889">
    <property type="protein sequence ID" value="QHT30042.1"/>
    <property type="molecule type" value="Genomic_DNA"/>
</dbReference>
<sequence>MATTAIIPSENLDINRITIGEIRANKAGGKTVPIKYNNVPLQVRIPRISYPAGLVVREDDKTGQRNYSLLASLKGCDPYAKERSTDGSEVGLFYNFLLDLSEKVIHSATANSGRWFGKSRSESTIRDTCKPLLTPSVEKVNGEWVPNGKYPPSLRMKISIWDGQVGMDAVDEKGNTIELTPDNLEQVFPKRFEGRMVITPSIYVTGTGCGVTWRVVLAKVFPPQRVGAKAAFADIKEPEEDEEDRPAKLDIATEDAFPEETNEETRPPTPPAAPAPSAPPAVKKGRKATAVA</sequence>
<accession>A0A6C0EMX5</accession>
<reference evidence="2" key="1">
    <citation type="journal article" date="2020" name="Nature">
        <title>Giant virus diversity and host interactions through global metagenomics.</title>
        <authorList>
            <person name="Schulz F."/>
            <person name="Roux S."/>
            <person name="Paez-Espino D."/>
            <person name="Jungbluth S."/>
            <person name="Walsh D.A."/>
            <person name="Denef V.J."/>
            <person name="McMahon K.D."/>
            <person name="Konstantinidis K.T."/>
            <person name="Eloe-Fadrosh E.A."/>
            <person name="Kyrpides N.C."/>
            <person name="Woyke T."/>
        </authorList>
    </citation>
    <scope>NUCLEOTIDE SEQUENCE</scope>
    <source>
        <strain evidence="2">GVMAG-M-3300009068-25</strain>
    </source>
</reference>
<name>A0A6C0EMX5_9ZZZZ</name>
<feature type="compositionally biased region" description="Acidic residues" evidence="1">
    <location>
        <begin position="252"/>
        <end position="262"/>
    </location>
</feature>
<evidence type="ECO:0000256" key="1">
    <source>
        <dbReference type="SAM" id="MobiDB-lite"/>
    </source>
</evidence>
<feature type="compositionally biased region" description="Basic residues" evidence="1">
    <location>
        <begin position="283"/>
        <end position="292"/>
    </location>
</feature>
<evidence type="ECO:0000313" key="2">
    <source>
        <dbReference type="EMBL" id="QHT30042.1"/>
    </source>
</evidence>
<feature type="compositionally biased region" description="Pro residues" evidence="1">
    <location>
        <begin position="267"/>
        <end position="279"/>
    </location>
</feature>
<dbReference type="AlphaFoldDB" id="A0A6C0EMX5"/>
<feature type="region of interest" description="Disordered" evidence="1">
    <location>
        <begin position="232"/>
        <end position="292"/>
    </location>
</feature>
<proteinExistence type="predicted"/>
<protein>
    <submittedName>
        <fullName evidence="2">Uncharacterized protein</fullName>
    </submittedName>
</protein>
<organism evidence="2">
    <name type="scientific">viral metagenome</name>
    <dbReference type="NCBI Taxonomy" id="1070528"/>
    <lineage>
        <taxon>unclassified sequences</taxon>
        <taxon>metagenomes</taxon>
        <taxon>organismal metagenomes</taxon>
    </lineage>
</organism>